<feature type="transmembrane region" description="Helical" evidence="2">
    <location>
        <begin position="640"/>
        <end position="665"/>
    </location>
</feature>
<organism evidence="3 4">
    <name type="scientific">Paxillus rubicundulus Ve08.2h10</name>
    <dbReference type="NCBI Taxonomy" id="930991"/>
    <lineage>
        <taxon>Eukaryota</taxon>
        <taxon>Fungi</taxon>
        <taxon>Dikarya</taxon>
        <taxon>Basidiomycota</taxon>
        <taxon>Agaricomycotina</taxon>
        <taxon>Agaricomycetes</taxon>
        <taxon>Agaricomycetidae</taxon>
        <taxon>Boletales</taxon>
        <taxon>Paxilineae</taxon>
        <taxon>Paxillaceae</taxon>
        <taxon>Paxillus</taxon>
    </lineage>
</organism>
<dbReference type="AlphaFoldDB" id="A0A0D0CIZ7"/>
<evidence type="ECO:0008006" key="5">
    <source>
        <dbReference type="Google" id="ProtNLM"/>
    </source>
</evidence>
<dbReference type="InterPro" id="IPR043502">
    <property type="entry name" value="DNA/RNA_pol_sf"/>
</dbReference>
<dbReference type="STRING" id="930991.A0A0D0CIZ7"/>
<dbReference type="EMBL" id="KN828298">
    <property type="protein sequence ID" value="KIK75158.1"/>
    <property type="molecule type" value="Genomic_DNA"/>
</dbReference>
<dbReference type="InParanoid" id="A0A0D0CIZ7"/>
<name>A0A0D0CIZ7_9AGAM</name>
<sequence length="695" mass="77869">MTENASSQTISSGETHISATNESCIQNSLAAVERYQKGELTKSDSISQIRAAFALTMDGDGRVNGPALFSYFDMLNEIDVEWQRAQSQEPSGTLDVRRSLSTGPRQTGGTPELGEPSERRIKGKGRRAESEESEEQEDILPVAKRKRSSVNEDLFPWGPSSIVLQEALPPDLRSTLTLLEDWANDPNFVVQKILLSPGLAIDLDKVLGAHYSTEVNTKHSHDIGDLFQIAIKLPKQTKAIKSHGDWVITFGKTVQATTFALPQRSTEYSAWFSYMSQLFASIRPSFHDRIIKFNKVICAPFISPPMAWVQIPQISLVERDENAIRDLPMRDNESHATNGIEAPVTSQQLNANTSTAVIVATAEDPIDNPIALPPELNDVIGEGQRFRRKLVWGTNLSARSRTVQWTEFAEPLPSPPAKEFLNIQASNTIRSYPHLFVVSTPIDVDQFQSLLSSHPNQPFILSVCRGLREGFWSFADTHYGEWPTTWDNSHRPTKSSTEASFLASQIDEELAAGRYSSSFGSDLLPGMYSMPIHAVPKSGTDKHRLVTDHSAGQYALNRMISREDIAGVTLDNVQDLGNALQTFRRDHGDEPLSLWKADVSEAYRHMPMHPLWQIKQVVSFNGQRYVDRRNVFGGRASQRIFHAFMSLVIWIAIMKLLILFLFIYVDDSFSFQRAGQLTFYKKYGKALPSNLVKLL</sequence>
<keyword evidence="2" id="KW-1133">Transmembrane helix</keyword>
<dbReference type="HOGENOM" id="CLU_015028_0_0_1"/>
<gene>
    <name evidence="3" type="ORF">PAXRUDRAFT_19224</name>
</gene>
<feature type="compositionally biased region" description="Basic and acidic residues" evidence="1">
    <location>
        <begin position="116"/>
        <end position="130"/>
    </location>
</feature>
<keyword evidence="2" id="KW-0472">Membrane</keyword>
<evidence type="ECO:0000313" key="4">
    <source>
        <dbReference type="Proteomes" id="UP000054538"/>
    </source>
</evidence>
<keyword evidence="4" id="KW-1185">Reference proteome</keyword>
<reference evidence="4" key="2">
    <citation type="submission" date="2015-01" db="EMBL/GenBank/DDBJ databases">
        <title>Evolutionary Origins and Diversification of the Mycorrhizal Mutualists.</title>
        <authorList>
            <consortium name="DOE Joint Genome Institute"/>
            <consortium name="Mycorrhizal Genomics Consortium"/>
            <person name="Kohler A."/>
            <person name="Kuo A."/>
            <person name="Nagy L.G."/>
            <person name="Floudas D."/>
            <person name="Copeland A."/>
            <person name="Barry K.W."/>
            <person name="Cichocki N."/>
            <person name="Veneault-Fourrey C."/>
            <person name="LaButti K."/>
            <person name="Lindquist E.A."/>
            <person name="Lipzen A."/>
            <person name="Lundell T."/>
            <person name="Morin E."/>
            <person name="Murat C."/>
            <person name="Riley R."/>
            <person name="Ohm R."/>
            <person name="Sun H."/>
            <person name="Tunlid A."/>
            <person name="Henrissat B."/>
            <person name="Grigoriev I.V."/>
            <person name="Hibbett D.S."/>
            <person name="Martin F."/>
        </authorList>
    </citation>
    <scope>NUCLEOTIDE SEQUENCE [LARGE SCALE GENOMIC DNA]</scope>
    <source>
        <strain evidence="4">Ve08.2h10</strain>
    </source>
</reference>
<evidence type="ECO:0000313" key="3">
    <source>
        <dbReference type="EMBL" id="KIK75158.1"/>
    </source>
</evidence>
<feature type="region of interest" description="Disordered" evidence="1">
    <location>
        <begin position="85"/>
        <end position="144"/>
    </location>
</feature>
<keyword evidence="2" id="KW-0812">Transmembrane</keyword>
<dbReference type="SUPFAM" id="SSF56672">
    <property type="entry name" value="DNA/RNA polymerases"/>
    <property type="match status" value="1"/>
</dbReference>
<dbReference type="Proteomes" id="UP000054538">
    <property type="component" value="Unassembled WGS sequence"/>
</dbReference>
<evidence type="ECO:0000256" key="1">
    <source>
        <dbReference type="SAM" id="MobiDB-lite"/>
    </source>
</evidence>
<protein>
    <recommendedName>
        <fullName evidence="5">Reverse transcriptase domain-containing protein</fullName>
    </recommendedName>
</protein>
<dbReference type="OrthoDB" id="3254233at2759"/>
<proteinExistence type="predicted"/>
<feature type="compositionally biased region" description="Polar residues" evidence="1">
    <location>
        <begin position="99"/>
        <end position="109"/>
    </location>
</feature>
<evidence type="ECO:0000256" key="2">
    <source>
        <dbReference type="SAM" id="Phobius"/>
    </source>
</evidence>
<feature type="non-terminal residue" evidence="3">
    <location>
        <position position="695"/>
    </location>
</feature>
<accession>A0A0D0CIZ7</accession>
<reference evidence="3 4" key="1">
    <citation type="submission" date="2014-04" db="EMBL/GenBank/DDBJ databases">
        <authorList>
            <consortium name="DOE Joint Genome Institute"/>
            <person name="Kuo A."/>
            <person name="Kohler A."/>
            <person name="Jargeat P."/>
            <person name="Nagy L.G."/>
            <person name="Floudas D."/>
            <person name="Copeland A."/>
            <person name="Barry K.W."/>
            <person name="Cichocki N."/>
            <person name="Veneault-Fourrey C."/>
            <person name="LaButti K."/>
            <person name="Lindquist E.A."/>
            <person name="Lipzen A."/>
            <person name="Lundell T."/>
            <person name="Morin E."/>
            <person name="Murat C."/>
            <person name="Sun H."/>
            <person name="Tunlid A."/>
            <person name="Henrissat B."/>
            <person name="Grigoriev I.V."/>
            <person name="Hibbett D.S."/>
            <person name="Martin F."/>
            <person name="Nordberg H.P."/>
            <person name="Cantor M.N."/>
            <person name="Hua S.X."/>
        </authorList>
    </citation>
    <scope>NUCLEOTIDE SEQUENCE [LARGE SCALE GENOMIC DNA]</scope>
    <source>
        <strain evidence="3 4">Ve08.2h10</strain>
    </source>
</reference>